<dbReference type="PROSITE" id="PS50041">
    <property type="entry name" value="C_TYPE_LECTIN_2"/>
    <property type="match status" value="1"/>
</dbReference>
<feature type="transmembrane region" description="Helical" evidence="4">
    <location>
        <begin position="382"/>
        <end position="401"/>
    </location>
</feature>
<gene>
    <name evidence="6" type="ORF">NDU88_000592</name>
</gene>
<dbReference type="Proteomes" id="UP001066276">
    <property type="component" value="Chromosome 7"/>
</dbReference>
<organism evidence="6 7">
    <name type="scientific">Pleurodeles waltl</name>
    <name type="common">Iberian ribbed newt</name>
    <dbReference type="NCBI Taxonomy" id="8319"/>
    <lineage>
        <taxon>Eukaryota</taxon>
        <taxon>Metazoa</taxon>
        <taxon>Chordata</taxon>
        <taxon>Craniata</taxon>
        <taxon>Vertebrata</taxon>
        <taxon>Euteleostomi</taxon>
        <taxon>Amphibia</taxon>
        <taxon>Batrachia</taxon>
        <taxon>Caudata</taxon>
        <taxon>Salamandroidea</taxon>
        <taxon>Salamandridae</taxon>
        <taxon>Pleurodelinae</taxon>
        <taxon>Pleurodeles</taxon>
    </lineage>
</organism>
<dbReference type="SMART" id="SM00034">
    <property type="entry name" value="CLECT"/>
    <property type="match status" value="1"/>
</dbReference>
<evidence type="ECO:0000259" key="5">
    <source>
        <dbReference type="PROSITE" id="PS50041"/>
    </source>
</evidence>
<dbReference type="InterPro" id="IPR050828">
    <property type="entry name" value="C-type_lectin/matrix_domain"/>
</dbReference>
<comment type="subcellular location">
    <subcellularLocation>
        <location evidence="1">Cell membrane</location>
        <topology evidence="1">Single-pass type II membrane protein</topology>
    </subcellularLocation>
</comment>
<evidence type="ECO:0000256" key="1">
    <source>
        <dbReference type="ARBA" id="ARBA00004401"/>
    </source>
</evidence>
<dbReference type="GO" id="GO:0030246">
    <property type="term" value="F:carbohydrate binding"/>
    <property type="evidence" value="ECO:0007669"/>
    <property type="project" value="UniProtKB-KW"/>
</dbReference>
<dbReference type="GO" id="GO:0005886">
    <property type="term" value="C:plasma membrane"/>
    <property type="evidence" value="ECO:0007669"/>
    <property type="project" value="UniProtKB-SubCell"/>
</dbReference>
<dbReference type="AlphaFoldDB" id="A0AAV7P669"/>
<dbReference type="Gene3D" id="3.10.100.10">
    <property type="entry name" value="Mannose-Binding Protein A, subunit A"/>
    <property type="match status" value="1"/>
</dbReference>
<dbReference type="CDD" id="cd03593">
    <property type="entry name" value="CLECT_NK_receptors_like"/>
    <property type="match status" value="1"/>
</dbReference>
<dbReference type="InterPro" id="IPR016187">
    <property type="entry name" value="CTDL_fold"/>
</dbReference>
<keyword evidence="2" id="KW-0430">Lectin</keyword>
<feature type="region of interest" description="Disordered" evidence="3">
    <location>
        <begin position="506"/>
        <end position="529"/>
    </location>
</feature>
<keyword evidence="4" id="KW-1133">Transmembrane helix</keyword>
<dbReference type="PANTHER" id="PTHR45710:SF8">
    <property type="entry name" value="RERATING FAMILY MEMBER 4"/>
    <property type="match status" value="1"/>
</dbReference>
<sequence>MELGGDLVKQEKTTEAAERLFEALEALLGSAQEAVRGAVEAVVQRLLENNPGLPESDKVHPLIAYFTTRGEGETSAAVQRLLTRLNELVSEALSSVRRLRATVPEEGINLEDLVKCESVERLLRHLSELSTRGQEALGEYSLTLVQRGDSTGQGGPAETVQRLLTGVTGVLTAAEQCVLTPGAAGCTSEDSPLCTELAGFVTRAQDAALTFHGETVDERKLPEAARSLLESFADLLKGAASAVRCYRVKERGEDPWGRDHTSVTGESLLEETEPPDPERRDQEPVPEYQTSIKPLLGDPERRDQASVPEYQTSIKPLLGDPERRDQASVLQRRPSGSDGSGYETPTTSLLRDAEAPVLKKGERASLSHGRTVCVNRARGGRVTYLALAAVLVLVIAGLLVGTRVLSMESDSNNGECIKPLPSCGDGWIWYHSKCFYFSEIERNWMEAKGSCVALNSSLAMIDTQEELTFILRYKGDYHHWIGLRRDNKTQLWMWVNGTRFNNWFTGPAATRQPGRSGNPRARSRRRSDPSLVGAVRGFKAGAVAAGAGVPELGSFGDGVKRPGRLVAL</sequence>
<evidence type="ECO:0000313" key="7">
    <source>
        <dbReference type="Proteomes" id="UP001066276"/>
    </source>
</evidence>
<evidence type="ECO:0000313" key="6">
    <source>
        <dbReference type="EMBL" id="KAJ1122088.1"/>
    </source>
</evidence>
<dbReference type="PANTHER" id="PTHR45710">
    <property type="entry name" value="C-TYPE LECTIN DOMAIN-CONTAINING PROTEIN 180"/>
    <property type="match status" value="1"/>
</dbReference>
<feature type="region of interest" description="Disordered" evidence="3">
    <location>
        <begin position="253"/>
        <end position="347"/>
    </location>
</feature>
<dbReference type="InterPro" id="IPR016186">
    <property type="entry name" value="C-type_lectin-like/link_sf"/>
</dbReference>
<proteinExistence type="predicted"/>
<evidence type="ECO:0000256" key="2">
    <source>
        <dbReference type="ARBA" id="ARBA00022734"/>
    </source>
</evidence>
<protein>
    <recommendedName>
        <fullName evidence="5">C-type lectin domain-containing protein</fullName>
    </recommendedName>
</protein>
<accession>A0AAV7P669</accession>
<evidence type="ECO:0000256" key="3">
    <source>
        <dbReference type="SAM" id="MobiDB-lite"/>
    </source>
</evidence>
<dbReference type="EMBL" id="JANPWB010000011">
    <property type="protein sequence ID" value="KAJ1122088.1"/>
    <property type="molecule type" value="Genomic_DNA"/>
</dbReference>
<dbReference type="InterPro" id="IPR001304">
    <property type="entry name" value="C-type_lectin-like"/>
</dbReference>
<reference evidence="6" key="1">
    <citation type="journal article" date="2022" name="bioRxiv">
        <title>Sequencing and chromosome-scale assembly of the giantPleurodeles waltlgenome.</title>
        <authorList>
            <person name="Brown T."/>
            <person name="Elewa A."/>
            <person name="Iarovenko S."/>
            <person name="Subramanian E."/>
            <person name="Araus A.J."/>
            <person name="Petzold A."/>
            <person name="Susuki M."/>
            <person name="Suzuki K.-i.T."/>
            <person name="Hayashi T."/>
            <person name="Toyoda A."/>
            <person name="Oliveira C."/>
            <person name="Osipova E."/>
            <person name="Leigh N.D."/>
            <person name="Simon A."/>
            <person name="Yun M.H."/>
        </authorList>
    </citation>
    <scope>NUCLEOTIDE SEQUENCE</scope>
    <source>
        <strain evidence="6">20211129_DDA</strain>
        <tissue evidence="6">Liver</tissue>
    </source>
</reference>
<keyword evidence="4" id="KW-0812">Transmembrane</keyword>
<dbReference type="Pfam" id="PF00059">
    <property type="entry name" value="Lectin_C"/>
    <property type="match status" value="1"/>
</dbReference>
<keyword evidence="4" id="KW-0472">Membrane</keyword>
<dbReference type="InterPro" id="IPR033992">
    <property type="entry name" value="NKR-like_CTLD"/>
</dbReference>
<name>A0AAV7P669_PLEWA</name>
<comment type="caution">
    <text evidence="6">The sequence shown here is derived from an EMBL/GenBank/DDBJ whole genome shotgun (WGS) entry which is preliminary data.</text>
</comment>
<feature type="domain" description="C-type lectin" evidence="5">
    <location>
        <begin position="430"/>
        <end position="507"/>
    </location>
</feature>
<dbReference type="SUPFAM" id="SSF56436">
    <property type="entry name" value="C-type lectin-like"/>
    <property type="match status" value="1"/>
</dbReference>
<evidence type="ECO:0000256" key="4">
    <source>
        <dbReference type="SAM" id="Phobius"/>
    </source>
</evidence>
<keyword evidence="7" id="KW-1185">Reference proteome</keyword>